<dbReference type="EMBL" id="ABJB011121471">
    <property type="status" value="NOT_ANNOTATED_CDS"/>
    <property type="molecule type" value="Genomic_DNA"/>
</dbReference>
<evidence type="ECO:0000313" key="1">
    <source>
        <dbReference type="EMBL" id="EEC11317.1"/>
    </source>
</evidence>
<dbReference type="Proteomes" id="UP000001555">
    <property type="component" value="Unassembled WGS sequence"/>
</dbReference>
<protein>
    <submittedName>
        <fullName evidence="1 2">Uncharacterized protein</fullName>
    </submittedName>
</protein>
<reference evidence="2" key="2">
    <citation type="submission" date="2020-05" db="UniProtKB">
        <authorList>
            <consortium name="EnsemblMetazoa"/>
        </authorList>
    </citation>
    <scope>IDENTIFICATION</scope>
    <source>
        <strain evidence="2">wikel</strain>
    </source>
</reference>
<dbReference type="VEuPathDB" id="VectorBase:ISCW010115"/>
<organism>
    <name type="scientific">Ixodes scapularis</name>
    <name type="common">Black-legged tick</name>
    <name type="synonym">Deer tick</name>
    <dbReference type="NCBI Taxonomy" id="6945"/>
    <lineage>
        <taxon>Eukaryota</taxon>
        <taxon>Metazoa</taxon>
        <taxon>Ecdysozoa</taxon>
        <taxon>Arthropoda</taxon>
        <taxon>Chelicerata</taxon>
        <taxon>Arachnida</taxon>
        <taxon>Acari</taxon>
        <taxon>Parasitiformes</taxon>
        <taxon>Ixodida</taxon>
        <taxon>Ixodoidea</taxon>
        <taxon>Ixodidae</taxon>
        <taxon>Ixodinae</taxon>
        <taxon>Ixodes</taxon>
    </lineage>
</organism>
<dbReference type="VEuPathDB" id="VectorBase:ISCI010115"/>
<keyword evidence="3" id="KW-1185">Reference proteome</keyword>
<dbReference type="EnsemblMetazoa" id="ISCW010115-RA">
    <property type="protein sequence ID" value="ISCW010115-PA"/>
    <property type="gene ID" value="ISCW010115"/>
</dbReference>
<dbReference type="PaxDb" id="6945-B7PXJ5"/>
<dbReference type="HOGENOM" id="CLU_2640872_0_0_1"/>
<evidence type="ECO:0000313" key="2">
    <source>
        <dbReference type="EnsemblMetazoa" id="ISCW010115-PA"/>
    </source>
</evidence>
<gene>
    <name evidence="1" type="ORF">IscW_ISCW010115</name>
</gene>
<reference evidence="1 3" key="1">
    <citation type="submission" date="2008-03" db="EMBL/GenBank/DDBJ databases">
        <title>Annotation of Ixodes scapularis.</title>
        <authorList>
            <consortium name="Ixodes scapularis Genome Project Consortium"/>
            <person name="Caler E."/>
            <person name="Hannick L.I."/>
            <person name="Bidwell S."/>
            <person name="Joardar V."/>
            <person name="Thiagarajan M."/>
            <person name="Amedeo P."/>
            <person name="Galinsky K.J."/>
            <person name="Schobel S."/>
            <person name="Inman J."/>
            <person name="Hostetler J."/>
            <person name="Miller J."/>
            <person name="Hammond M."/>
            <person name="Megy K."/>
            <person name="Lawson D."/>
            <person name="Kodira C."/>
            <person name="Sutton G."/>
            <person name="Meyer J."/>
            <person name="Hill C.A."/>
            <person name="Birren B."/>
            <person name="Nene V."/>
            <person name="Collins F."/>
            <person name="Alarcon-Chaidez F."/>
            <person name="Wikel S."/>
            <person name="Strausberg R."/>
        </authorList>
    </citation>
    <scope>NUCLEOTIDE SEQUENCE [LARGE SCALE GENOMIC DNA]</scope>
    <source>
        <strain evidence="3">Wikel</strain>
        <strain evidence="1">Wikel colony</strain>
    </source>
</reference>
<name>B7PXJ5_IXOSC</name>
<dbReference type="AlphaFoldDB" id="B7PXJ5"/>
<dbReference type="InParanoid" id="B7PXJ5"/>
<proteinExistence type="predicted"/>
<evidence type="ECO:0000313" key="3">
    <source>
        <dbReference type="Proteomes" id="UP000001555"/>
    </source>
</evidence>
<dbReference type="EMBL" id="DS814574">
    <property type="protein sequence ID" value="EEC11317.1"/>
    <property type="molecule type" value="Genomic_DNA"/>
</dbReference>
<accession>B7PXJ5</accession>
<sequence length="77" mass="8678">MTLDKEKLLARPKKFVHSNEKGIGELGKSLKATMFLKGQIQADVRANKYPTKQAAAPCQKLCRIQKQTAILFKVLHK</sequence>